<keyword evidence="4 6" id="KW-1133">Transmembrane helix</keyword>
<dbReference type="Gene3D" id="1.20.1250.20">
    <property type="entry name" value="MFS general substrate transporter like domains"/>
    <property type="match status" value="1"/>
</dbReference>
<reference evidence="8" key="1">
    <citation type="submission" date="2016-06" db="EMBL/GenBank/DDBJ databases">
        <title>Identification of putative biosynthetic pathways for the production of bioactive secondary metabolites by the marine actinomycete Kocuria kristinae RUTW2-3.</title>
        <authorList>
            <person name="Waterworth S.C."/>
            <person name="Walmsley T.A."/>
            <person name="Matongo T."/>
            <person name="Davies-Coleman M.T."/>
            <person name="Dorrington R.A."/>
        </authorList>
    </citation>
    <scope>NUCLEOTIDE SEQUENCE [LARGE SCALE GENOMIC DNA]</scope>
    <source>
        <strain evidence="8">RUTW2-3</strain>
    </source>
</reference>
<feature type="transmembrane region" description="Helical" evidence="6">
    <location>
        <begin position="160"/>
        <end position="179"/>
    </location>
</feature>
<evidence type="ECO:0000256" key="2">
    <source>
        <dbReference type="ARBA" id="ARBA00022448"/>
    </source>
</evidence>
<name>A0A199NTW0_9MICC</name>
<proteinExistence type="predicted"/>
<feature type="transmembrane region" description="Helical" evidence="6">
    <location>
        <begin position="105"/>
        <end position="123"/>
    </location>
</feature>
<organism evidence="8 9">
    <name type="scientific">Rothia kristinae</name>
    <dbReference type="NCBI Taxonomy" id="37923"/>
    <lineage>
        <taxon>Bacteria</taxon>
        <taxon>Bacillati</taxon>
        <taxon>Actinomycetota</taxon>
        <taxon>Actinomycetes</taxon>
        <taxon>Micrococcales</taxon>
        <taxon>Micrococcaceae</taxon>
        <taxon>Rothia</taxon>
    </lineage>
</organism>
<feature type="transmembrane region" description="Helical" evidence="6">
    <location>
        <begin position="422"/>
        <end position="441"/>
    </location>
</feature>
<keyword evidence="2" id="KW-0813">Transport</keyword>
<protein>
    <recommendedName>
        <fullName evidence="7">Major facilitator superfamily (MFS) profile domain-containing protein</fullName>
    </recommendedName>
</protein>
<feature type="transmembrane region" description="Helical" evidence="6">
    <location>
        <begin position="41"/>
        <end position="60"/>
    </location>
</feature>
<comment type="caution">
    <text evidence="8">The sequence shown here is derived from an EMBL/GenBank/DDBJ whole genome shotgun (WGS) entry which is preliminary data.</text>
</comment>
<dbReference type="InterPro" id="IPR011701">
    <property type="entry name" value="MFS"/>
</dbReference>
<dbReference type="SUPFAM" id="SSF103473">
    <property type="entry name" value="MFS general substrate transporter"/>
    <property type="match status" value="1"/>
</dbReference>
<keyword evidence="9" id="KW-1185">Reference proteome</keyword>
<feature type="transmembrane region" description="Helical" evidence="6">
    <location>
        <begin position="72"/>
        <end position="99"/>
    </location>
</feature>
<evidence type="ECO:0000313" key="8">
    <source>
        <dbReference type="EMBL" id="OAX52524.1"/>
    </source>
</evidence>
<feature type="transmembrane region" description="Helical" evidence="6">
    <location>
        <begin position="330"/>
        <end position="346"/>
    </location>
</feature>
<dbReference type="CDD" id="cd17321">
    <property type="entry name" value="MFS_MMR_MDR_like"/>
    <property type="match status" value="1"/>
</dbReference>
<evidence type="ECO:0000256" key="4">
    <source>
        <dbReference type="ARBA" id="ARBA00022989"/>
    </source>
</evidence>
<dbReference type="GO" id="GO:0022857">
    <property type="term" value="F:transmembrane transporter activity"/>
    <property type="evidence" value="ECO:0007669"/>
    <property type="project" value="InterPro"/>
</dbReference>
<dbReference type="InterPro" id="IPR020846">
    <property type="entry name" value="MFS_dom"/>
</dbReference>
<keyword evidence="3 6" id="KW-0812">Transmembrane</keyword>
<evidence type="ECO:0000313" key="9">
    <source>
        <dbReference type="Proteomes" id="UP000053171"/>
    </source>
</evidence>
<evidence type="ECO:0000256" key="5">
    <source>
        <dbReference type="ARBA" id="ARBA00023136"/>
    </source>
</evidence>
<dbReference type="PANTHER" id="PTHR42718:SF9">
    <property type="entry name" value="MAJOR FACILITATOR SUPERFAMILY MULTIDRUG TRANSPORTER MFSC"/>
    <property type="match status" value="1"/>
</dbReference>
<feature type="transmembrane region" description="Helical" evidence="6">
    <location>
        <begin position="300"/>
        <end position="318"/>
    </location>
</feature>
<dbReference type="PROSITE" id="PS50850">
    <property type="entry name" value="MFS"/>
    <property type="match status" value="1"/>
</dbReference>
<dbReference type="Pfam" id="PF07690">
    <property type="entry name" value="MFS_1"/>
    <property type="match status" value="1"/>
</dbReference>
<sequence length="460" mass="46299">MRRHLGFLGACLGFTVVLLDTTAVAAILPGIVADLGDGSSAGMWIAAAYLLAFAVLLMPCGALADRIGPGRAYLLGLVIFGIGSALCAAAPGAFALILARVVQGVGAAAMVPASLSLIAGLYAERRLAAVLGIWSAISGVAAAAGPVLAGALAARWGWPSVFWMNLPVCATALVLLVAIPRTAAFPGATSRDPRADRDGVGTAAAVLSLGLGAGIAAAHLLPEQPIALPLLLAVAAAILVGLGLRLDRRRGRPVLSLFDHGRFRRVTACALFLNAAFYGQFMIVPFVIRDLLPDAQRVIVQGYALEALAAIAGSLAAARVLTSWPRPRRAATGLLLLLAGLTAVGAGCRLGLAGLVLLGCALCGFGNDVAAVLLTADSVSDVPEAVRGRGQGVFNAARQMGSAAGVAAVALGSAALSGADRILLVLAVPALLGLCGAAVLLRPERPGSRSARSAPEPSTI</sequence>
<keyword evidence="5 6" id="KW-0472">Membrane</keyword>
<feature type="transmembrane region" description="Helical" evidence="6">
    <location>
        <begin position="226"/>
        <end position="246"/>
    </location>
</feature>
<evidence type="ECO:0000256" key="1">
    <source>
        <dbReference type="ARBA" id="ARBA00004651"/>
    </source>
</evidence>
<feature type="domain" description="Major facilitator superfamily (MFS) profile" evidence="7">
    <location>
        <begin position="6"/>
        <end position="445"/>
    </location>
</feature>
<evidence type="ECO:0000256" key="3">
    <source>
        <dbReference type="ARBA" id="ARBA00022692"/>
    </source>
</evidence>
<dbReference type="InterPro" id="IPR036259">
    <property type="entry name" value="MFS_trans_sf"/>
</dbReference>
<dbReference type="AlphaFoldDB" id="A0A199NTW0"/>
<evidence type="ECO:0000259" key="7">
    <source>
        <dbReference type="PROSITE" id="PS50850"/>
    </source>
</evidence>
<dbReference type="EMBL" id="LJBJ02000003">
    <property type="protein sequence ID" value="OAX52524.1"/>
    <property type="molecule type" value="Genomic_DNA"/>
</dbReference>
<feature type="transmembrane region" description="Helical" evidence="6">
    <location>
        <begin position="130"/>
        <end position="154"/>
    </location>
</feature>
<dbReference type="RefSeq" id="WP_064724985.1">
    <property type="nucleotide sequence ID" value="NZ_LJBJ02000003.1"/>
</dbReference>
<dbReference type="GO" id="GO:0005886">
    <property type="term" value="C:plasma membrane"/>
    <property type="evidence" value="ECO:0007669"/>
    <property type="project" value="UniProtKB-SubCell"/>
</dbReference>
<comment type="subcellular location">
    <subcellularLocation>
        <location evidence="1">Cell membrane</location>
        <topology evidence="1">Multi-pass membrane protein</topology>
    </subcellularLocation>
</comment>
<dbReference type="Proteomes" id="UP000053171">
    <property type="component" value="Unassembled WGS sequence"/>
</dbReference>
<dbReference type="PANTHER" id="PTHR42718">
    <property type="entry name" value="MAJOR FACILITATOR SUPERFAMILY MULTIDRUG TRANSPORTER MFSC"/>
    <property type="match status" value="1"/>
</dbReference>
<evidence type="ECO:0000256" key="6">
    <source>
        <dbReference type="SAM" id="Phobius"/>
    </source>
</evidence>
<feature type="transmembrane region" description="Helical" evidence="6">
    <location>
        <begin position="266"/>
        <end position="288"/>
    </location>
</feature>
<gene>
    <name evidence="8" type="ORF">AN277_0202635</name>
</gene>
<feature type="transmembrane region" description="Helical" evidence="6">
    <location>
        <begin position="200"/>
        <end position="220"/>
    </location>
</feature>
<dbReference type="Gene3D" id="1.20.1720.10">
    <property type="entry name" value="Multidrug resistance protein D"/>
    <property type="match status" value="1"/>
</dbReference>
<accession>A0A199NTW0</accession>